<dbReference type="EMBL" id="QMIE01000001">
    <property type="protein sequence ID" value="TVM19679.1"/>
    <property type="molecule type" value="Genomic_DNA"/>
</dbReference>
<organism evidence="8 9">
    <name type="scientific">Oceanidesulfovibrio indonesiensis</name>
    <dbReference type="NCBI Taxonomy" id="54767"/>
    <lineage>
        <taxon>Bacteria</taxon>
        <taxon>Pseudomonadati</taxon>
        <taxon>Thermodesulfobacteriota</taxon>
        <taxon>Desulfovibrionia</taxon>
        <taxon>Desulfovibrionales</taxon>
        <taxon>Desulfovibrionaceae</taxon>
        <taxon>Oceanidesulfovibrio</taxon>
    </lineage>
</organism>
<sequence length="305" mass="34112">MTFRFDPMDGPHAVDRTNGGYNMRRILALCLVAILCCFVAAGCSGESGFDKSDLKKRISEVLREDPELVLDVLRENNETVFRIAEQGMAVAQQRAMREQRMDMVKNPLQPELDMDRPVRGPEDAPITIVEYSDFQCPYCSDAARTVELLLQKHRGEVKLHFKHMPLSSHPMALPAARYFEAASLQDEEKAWSLYDTFFQEQDALKQGGEEWMKQQAADLGLDVEQLEKDAAGSVVNNRIKDDLREAKRLGISGTPHFIVGGVLLAGAQPLEEFTSVIELVKEHRAQQPAPQAEPAQKTDEGEGAQ</sequence>
<comment type="similarity">
    <text evidence="1">Belongs to the thioredoxin family. DsbA subfamily.</text>
</comment>
<evidence type="ECO:0000256" key="5">
    <source>
        <dbReference type="ARBA" id="ARBA00023284"/>
    </source>
</evidence>
<evidence type="ECO:0000256" key="2">
    <source>
        <dbReference type="ARBA" id="ARBA00022729"/>
    </source>
</evidence>
<feature type="compositionally biased region" description="Basic and acidic residues" evidence="6">
    <location>
        <begin position="296"/>
        <end position="305"/>
    </location>
</feature>
<reference evidence="8 9" key="1">
    <citation type="submission" date="2018-06" db="EMBL/GenBank/DDBJ databases">
        <title>Complete genome of Desulfovibrio indonesiensis P37SLT.</title>
        <authorList>
            <person name="Crispim J.S."/>
            <person name="Vidigal P.M.P."/>
            <person name="Silva L.C.F."/>
            <person name="Laguardia C.N."/>
            <person name="Araujo L.C."/>
            <person name="Dias R.S."/>
            <person name="Sousa M.P."/>
            <person name="Paula S.O."/>
            <person name="Silva C."/>
        </authorList>
    </citation>
    <scope>NUCLEOTIDE SEQUENCE [LARGE SCALE GENOMIC DNA]</scope>
    <source>
        <strain evidence="8 9">P37SLT</strain>
    </source>
</reference>
<comment type="caution">
    <text evidence="8">The sequence shown here is derived from an EMBL/GenBank/DDBJ whole genome shotgun (WGS) entry which is preliminary data.</text>
</comment>
<feature type="domain" description="Thioredoxin-like fold" evidence="7">
    <location>
        <begin position="116"/>
        <end position="278"/>
    </location>
</feature>
<protein>
    <submittedName>
        <fullName evidence="8">Disulfide bond formation protein DsbA</fullName>
    </submittedName>
</protein>
<evidence type="ECO:0000256" key="1">
    <source>
        <dbReference type="ARBA" id="ARBA00005791"/>
    </source>
</evidence>
<evidence type="ECO:0000259" key="7">
    <source>
        <dbReference type="Pfam" id="PF13462"/>
    </source>
</evidence>
<dbReference type="Pfam" id="PF13462">
    <property type="entry name" value="Thioredoxin_4"/>
    <property type="match status" value="1"/>
</dbReference>
<evidence type="ECO:0000256" key="3">
    <source>
        <dbReference type="ARBA" id="ARBA00023002"/>
    </source>
</evidence>
<dbReference type="AlphaFoldDB" id="A0A7M3MIP4"/>
<proteinExistence type="inferred from homology"/>
<feature type="compositionally biased region" description="Low complexity" evidence="6">
    <location>
        <begin position="286"/>
        <end position="295"/>
    </location>
</feature>
<keyword evidence="3" id="KW-0560">Oxidoreductase</keyword>
<accession>A0A7M3MIP4</accession>
<dbReference type="PANTHER" id="PTHR13887:SF14">
    <property type="entry name" value="DISULFIDE BOND FORMATION PROTEIN D"/>
    <property type="match status" value="1"/>
</dbReference>
<evidence type="ECO:0000313" key="8">
    <source>
        <dbReference type="EMBL" id="TVM19679.1"/>
    </source>
</evidence>
<gene>
    <name evidence="8" type="ORF">DPQ33_00110</name>
</gene>
<keyword evidence="2" id="KW-0732">Signal</keyword>
<name>A0A7M3MIP4_9BACT</name>
<dbReference type="InterPro" id="IPR012336">
    <property type="entry name" value="Thioredoxin-like_fold"/>
</dbReference>
<keyword evidence="5" id="KW-0676">Redox-active center</keyword>
<dbReference type="Proteomes" id="UP000448292">
    <property type="component" value="Unassembled WGS sequence"/>
</dbReference>
<dbReference type="SUPFAM" id="SSF52833">
    <property type="entry name" value="Thioredoxin-like"/>
    <property type="match status" value="1"/>
</dbReference>
<evidence type="ECO:0000256" key="4">
    <source>
        <dbReference type="ARBA" id="ARBA00023157"/>
    </source>
</evidence>
<dbReference type="OrthoDB" id="9784686at2"/>
<dbReference type="PANTHER" id="PTHR13887">
    <property type="entry name" value="GLUTATHIONE S-TRANSFERASE KAPPA"/>
    <property type="match status" value="1"/>
</dbReference>
<feature type="region of interest" description="Disordered" evidence="6">
    <location>
        <begin position="283"/>
        <end position="305"/>
    </location>
</feature>
<dbReference type="InterPro" id="IPR036249">
    <property type="entry name" value="Thioredoxin-like_sf"/>
</dbReference>
<dbReference type="GO" id="GO:0016491">
    <property type="term" value="F:oxidoreductase activity"/>
    <property type="evidence" value="ECO:0007669"/>
    <property type="project" value="UniProtKB-KW"/>
</dbReference>
<evidence type="ECO:0000256" key="6">
    <source>
        <dbReference type="SAM" id="MobiDB-lite"/>
    </source>
</evidence>
<dbReference type="Gene3D" id="3.40.30.10">
    <property type="entry name" value="Glutaredoxin"/>
    <property type="match status" value="1"/>
</dbReference>
<keyword evidence="9" id="KW-1185">Reference proteome</keyword>
<keyword evidence="4" id="KW-1015">Disulfide bond</keyword>
<evidence type="ECO:0000313" key="9">
    <source>
        <dbReference type="Proteomes" id="UP000448292"/>
    </source>
</evidence>